<keyword evidence="3" id="KW-0238">DNA-binding</keyword>
<dbReference type="InterPro" id="IPR041698">
    <property type="entry name" value="Methyltransf_25"/>
</dbReference>
<dbReference type="CDD" id="cd01106">
    <property type="entry name" value="HTH_TipAL-Mta"/>
    <property type="match status" value="1"/>
</dbReference>
<dbReference type="Proteomes" id="UP000675284">
    <property type="component" value="Unassembled WGS sequence"/>
</dbReference>
<dbReference type="PROSITE" id="PS50937">
    <property type="entry name" value="HTH_MERR_2"/>
    <property type="match status" value="1"/>
</dbReference>
<accession>A0A941DXB5</accession>
<dbReference type="PANTHER" id="PTHR30204:SF69">
    <property type="entry name" value="MERR-FAMILY TRANSCRIPTIONAL REGULATOR"/>
    <property type="match status" value="1"/>
</dbReference>
<dbReference type="SUPFAM" id="SSF46955">
    <property type="entry name" value="Putative DNA-binding domain"/>
    <property type="match status" value="1"/>
</dbReference>
<dbReference type="Gene3D" id="1.10.1660.10">
    <property type="match status" value="1"/>
</dbReference>
<dbReference type="PANTHER" id="PTHR30204">
    <property type="entry name" value="REDOX-CYCLING DRUG-SENSING TRANSCRIPTIONAL ACTIVATOR SOXR"/>
    <property type="match status" value="1"/>
</dbReference>
<evidence type="ECO:0000256" key="3">
    <source>
        <dbReference type="ARBA" id="ARBA00023125"/>
    </source>
</evidence>
<dbReference type="InterPro" id="IPR000551">
    <property type="entry name" value="MerR-type_HTH_dom"/>
</dbReference>
<reference evidence="6" key="1">
    <citation type="submission" date="2021-04" db="EMBL/GenBank/DDBJ databases">
        <title>Isolation and polyphasic classification of algal microorganism.</title>
        <authorList>
            <person name="Wang S."/>
        </authorList>
    </citation>
    <scope>NUCLEOTIDE SEQUENCE</scope>
    <source>
        <strain evidence="6">720a</strain>
    </source>
</reference>
<evidence type="ECO:0000256" key="2">
    <source>
        <dbReference type="ARBA" id="ARBA00023015"/>
    </source>
</evidence>
<name>A0A941DXB5_9BACI</name>
<proteinExistence type="predicted"/>
<dbReference type="InterPro" id="IPR047057">
    <property type="entry name" value="MerR_fam"/>
</dbReference>
<dbReference type="PRINTS" id="PR00040">
    <property type="entry name" value="HTHMERR"/>
</dbReference>
<evidence type="ECO:0000313" key="7">
    <source>
        <dbReference type="Proteomes" id="UP000675284"/>
    </source>
</evidence>
<evidence type="ECO:0000256" key="1">
    <source>
        <dbReference type="ARBA" id="ARBA00022491"/>
    </source>
</evidence>
<dbReference type="InterPro" id="IPR029063">
    <property type="entry name" value="SAM-dependent_MTases_sf"/>
</dbReference>
<keyword evidence="1" id="KW-0678">Repressor</keyword>
<comment type="caution">
    <text evidence="6">The sequence shown here is derived from an EMBL/GenBank/DDBJ whole genome shotgun (WGS) entry which is preliminary data.</text>
</comment>
<dbReference type="Pfam" id="PF13649">
    <property type="entry name" value="Methyltransf_25"/>
    <property type="match status" value="1"/>
</dbReference>
<keyword evidence="2" id="KW-0805">Transcription regulation</keyword>
<sequence>MQIKEVAKQLNTTPRAIRFYEEKGLIKPAKLDNNEYRSFSEEDIARLSTILALREIGFSVSEISHVLNEEQRSISQYLNIQRSALYEKWLEMKDMIHTIDQMLDRTSDDYDNMQAIYQLATHLKNLKEIRRNWQDKWNFDSQAKDYDSSIKMHGYRFNVHQDYDKALTKVVETIQLEAGNTCLDIGIGTGNLGAKFLPKGINVIGIDQSENMLHVCKQKHPAIEIRKGHFLALPLMDQQVDGIVSSYALHHITDEEKILALQEMDRVLKAGGQICIADLMFINERQRKQVMKYFQDAGNKEAIYAIKDEYYADRSILIEWLKEHNYDVKAYPFNDILSMIYAQKTACGDKA</sequence>
<dbReference type="SMART" id="SM00422">
    <property type="entry name" value="HTH_MERR"/>
    <property type="match status" value="1"/>
</dbReference>
<keyword evidence="4" id="KW-0804">Transcription</keyword>
<evidence type="ECO:0000256" key="4">
    <source>
        <dbReference type="ARBA" id="ARBA00023163"/>
    </source>
</evidence>
<dbReference type="GO" id="GO:0003700">
    <property type="term" value="F:DNA-binding transcription factor activity"/>
    <property type="evidence" value="ECO:0007669"/>
    <property type="project" value="InterPro"/>
</dbReference>
<dbReference type="EMBL" id="JAGSOT010000044">
    <property type="protein sequence ID" value="MBR7797156.1"/>
    <property type="molecule type" value="Genomic_DNA"/>
</dbReference>
<dbReference type="AlphaFoldDB" id="A0A941DXB5"/>
<dbReference type="CDD" id="cd02440">
    <property type="entry name" value="AdoMet_MTases"/>
    <property type="match status" value="1"/>
</dbReference>
<organism evidence="6 7">
    <name type="scientific">Virgibacillus salarius</name>
    <dbReference type="NCBI Taxonomy" id="447199"/>
    <lineage>
        <taxon>Bacteria</taxon>
        <taxon>Bacillati</taxon>
        <taxon>Bacillota</taxon>
        <taxon>Bacilli</taxon>
        <taxon>Bacillales</taxon>
        <taxon>Bacillaceae</taxon>
        <taxon>Virgibacillus</taxon>
    </lineage>
</organism>
<dbReference type="SUPFAM" id="SSF53335">
    <property type="entry name" value="S-adenosyl-L-methionine-dependent methyltransferases"/>
    <property type="match status" value="1"/>
</dbReference>
<keyword evidence="7" id="KW-1185">Reference proteome</keyword>
<dbReference type="Pfam" id="PF13411">
    <property type="entry name" value="MerR_1"/>
    <property type="match status" value="1"/>
</dbReference>
<dbReference type="GO" id="GO:0003677">
    <property type="term" value="F:DNA binding"/>
    <property type="evidence" value="ECO:0007669"/>
    <property type="project" value="UniProtKB-KW"/>
</dbReference>
<dbReference type="Gene3D" id="3.40.50.150">
    <property type="entry name" value="Vaccinia Virus protein VP39"/>
    <property type="match status" value="1"/>
</dbReference>
<gene>
    <name evidence="6" type="ORF">KCX74_14035</name>
</gene>
<feature type="domain" description="HTH merR-type" evidence="5">
    <location>
        <begin position="1"/>
        <end position="69"/>
    </location>
</feature>
<evidence type="ECO:0000259" key="5">
    <source>
        <dbReference type="PROSITE" id="PS50937"/>
    </source>
</evidence>
<evidence type="ECO:0000313" key="6">
    <source>
        <dbReference type="EMBL" id="MBR7797156.1"/>
    </source>
</evidence>
<dbReference type="InterPro" id="IPR009061">
    <property type="entry name" value="DNA-bd_dom_put_sf"/>
</dbReference>
<protein>
    <submittedName>
        <fullName evidence="6">MerR family transcriptional regulator</fullName>
    </submittedName>
</protein>
<dbReference type="RefSeq" id="WP_026682977.1">
    <property type="nucleotide sequence ID" value="NZ_BAAACY010000029.1"/>
</dbReference>